<dbReference type="SUPFAM" id="SSF52540">
    <property type="entry name" value="P-loop containing nucleoside triphosphate hydrolases"/>
    <property type="match status" value="1"/>
</dbReference>
<dbReference type="GO" id="GO:0005525">
    <property type="term" value="F:GTP binding"/>
    <property type="evidence" value="ECO:0007669"/>
    <property type="project" value="UniProtKB-KW"/>
</dbReference>
<dbReference type="Proteomes" id="UP001359559">
    <property type="component" value="Unassembled WGS sequence"/>
</dbReference>
<comment type="caution">
    <text evidence="7">The sequence shown here is derived from an EMBL/GenBank/DDBJ whole genome shotgun (WGS) entry which is preliminary data.</text>
</comment>
<dbReference type="GO" id="GO:0003924">
    <property type="term" value="F:GTPase activity"/>
    <property type="evidence" value="ECO:0007669"/>
    <property type="project" value="TreeGrafter"/>
</dbReference>
<dbReference type="PANTHER" id="PTHR43134">
    <property type="entry name" value="SIGNAL RECOGNITION PARTICLE RECEPTOR SUBUNIT ALPHA"/>
    <property type="match status" value="1"/>
</dbReference>
<dbReference type="Gene3D" id="3.40.50.300">
    <property type="entry name" value="P-loop containing nucleotide triphosphate hydrolases"/>
    <property type="match status" value="1"/>
</dbReference>
<dbReference type="GO" id="GO:0016020">
    <property type="term" value="C:membrane"/>
    <property type="evidence" value="ECO:0007669"/>
    <property type="project" value="UniProtKB-SubCell"/>
</dbReference>
<dbReference type="AlphaFoldDB" id="A0AAN9IRZ7"/>
<evidence type="ECO:0000256" key="3">
    <source>
        <dbReference type="ARBA" id="ARBA00022741"/>
    </source>
</evidence>
<feature type="domain" description="SRP54-type proteins GTP-binding" evidence="6">
    <location>
        <begin position="31"/>
        <end position="85"/>
    </location>
</feature>
<evidence type="ECO:0000256" key="4">
    <source>
        <dbReference type="ARBA" id="ARBA00023134"/>
    </source>
</evidence>
<name>A0AAN9IRZ7_CLITE</name>
<accession>A0AAN9IRZ7</accession>
<dbReference type="GO" id="GO:0006614">
    <property type="term" value="P:SRP-dependent cotranslational protein targeting to membrane"/>
    <property type="evidence" value="ECO:0007669"/>
    <property type="project" value="InterPro"/>
</dbReference>
<keyword evidence="3" id="KW-0547">Nucleotide-binding</keyword>
<keyword evidence="8" id="KW-1185">Reference proteome</keyword>
<evidence type="ECO:0000256" key="2">
    <source>
        <dbReference type="ARBA" id="ARBA00008531"/>
    </source>
</evidence>
<evidence type="ECO:0000256" key="1">
    <source>
        <dbReference type="ARBA" id="ARBA00004170"/>
    </source>
</evidence>
<dbReference type="Pfam" id="PF00448">
    <property type="entry name" value="SRP54"/>
    <property type="match status" value="1"/>
</dbReference>
<evidence type="ECO:0000259" key="6">
    <source>
        <dbReference type="Pfam" id="PF00448"/>
    </source>
</evidence>
<sequence length="86" mass="9471">MRPTVNFISLHFTFLISQKLVILSALHHLTRKVVGVTGLILTKLDGSLEVSVVDELGIPVKFMSADEGVEDLQPFDAEAFVNAIFM</sequence>
<comment type="similarity">
    <text evidence="2">Belongs to the GTP-binding SRP family.</text>
</comment>
<protein>
    <recommendedName>
        <fullName evidence="6">SRP54-type proteins GTP-binding domain-containing protein</fullName>
    </recommendedName>
</protein>
<evidence type="ECO:0000313" key="7">
    <source>
        <dbReference type="EMBL" id="KAK7285190.1"/>
    </source>
</evidence>
<keyword evidence="4" id="KW-0342">GTP-binding</keyword>
<comment type="subcellular location">
    <subcellularLocation>
        <location evidence="1">Membrane</location>
        <topology evidence="1">Peripheral membrane protein</topology>
    </subcellularLocation>
</comment>
<keyword evidence="5" id="KW-0472">Membrane</keyword>
<dbReference type="InterPro" id="IPR027417">
    <property type="entry name" value="P-loop_NTPase"/>
</dbReference>
<dbReference type="GO" id="GO:0005047">
    <property type="term" value="F:signal recognition particle binding"/>
    <property type="evidence" value="ECO:0007669"/>
    <property type="project" value="TreeGrafter"/>
</dbReference>
<evidence type="ECO:0000256" key="5">
    <source>
        <dbReference type="ARBA" id="ARBA00023136"/>
    </source>
</evidence>
<dbReference type="InterPro" id="IPR000897">
    <property type="entry name" value="SRP54_GTPase_dom"/>
</dbReference>
<dbReference type="PANTHER" id="PTHR43134:SF7">
    <property type="entry name" value="CELL DIVISION PROTEIN FTSY HOMOLOG, CHLOROPLASTIC"/>
    <property type="match status" value="1"/>
</dbReference>
<reference evidence="7 8" key="1">
    <citation type="submission" date="2024-01" db="EMBL/GenBank/DDBJ databases">
        <title>The genomes of 5 underutilized Papilionoideae crops provide insights into root nodulation and disease resistance.</title>
        <authorList>
            <person name="Yuan L."/>
        </authorList>
    </citation>
    <scope>NUCLEOTIDE SEQUENCE [LARGE SCALE GENOMIC DNA]</scope>
    <source>
        <strain evidence="7">LY-2023</strain>
        <tissue evidence="7">Leaf</tissue>
    </source>
</reference>
<dbReference type="EMBL" id="JAYKXN010000005">
    <property type="protein sequence ID" value="KAK7285190.1"/>
    <property type="molecule type" value="Genomic_DNA"/>
</dbReference>
<organism evidence="7 8">
    <name type="scientific">Clitoria ternatea</name>
    <name type="common">Butterfly pea</name>
    <dbReference type="NCBI Taxonomy" id="43366"/>
    <lineage>
        <taxon>Eukaryota</taxon>
        <taxon>Viridiplantae</taxon>
        <taxon>Streptophyta</taxon>
        <taxon>Embryophyta</taxon>
        <taxon>Tracheophyta</taxon>
        <taxon>Spermatophyta</taxon>
        <taxon>Magnoliopsida</taxon>
        <taxon>eudicotyledons</taxon>
        <taxon>Gunneridae</taxon>
        <taxon>Pentapetalae</taxon>
        <taxon>rosids</taxon>
        <taxon>fabids</taxon>
        <taxon>Fabales</taxon>
        <taxon>Fabaceae</taxon>
        <taxon>Papilionoideae</taxon>
        <taxon>50 kb inversion clade</taxon>
        <taxon>NPAAA clade</taxon>
        <taxon>indigoferoid/millettioid clade</taxon>
        <taxon>Phaseoleae</taxon>
        <taxon>Clitoria</taxon>
    </lineage>
</organism>
<gene>
    <name evidence="7" type="ORF">RJT34_19951</name>
</gene>
<proteinExistence type="inferred from homology"/>
<evidence type="ECO:0000313" key="8">
    <source>
        <dbReference type="Proteomes" id="UP001359559"/>
    </source>
</evidence>